<evidence type="ECO:0000313" key="2">
    <source>
        <dbReference type="Proteomes" id="UP000593562"/>
    </source>
</evidence>
<dbReference type="EMBL" id="JAAARO010000002">
    <property type="protein sequence ID" value="KAF5751183.1"/>
    <property type="molecule type" value="Genomic_DNA"/>
</dbReference>
<sequence length="137" mass="15537">MLETQLFSYMSQANMAVNMDNSVEYEDFDEDDAFYAELRRQILLLTEDDENEFSTNLNSISIAARKRGVNGSRAAFGVAAEPGSYFSWREDEAADSKLVPTWLVNLWRNGNGTGVFIPHAVKYSRSGHRPGRRNYEA</sequence>
<dbReference type="AlphaFoldDB" id="A0A7J7DXY0"/>
<dbReference type="PANTHER" id="PTHR34956:SF1">
    <property type="entry name" value="DUF4005 DOMAIN-CONTAINING PROTEIN"/>
    <property type="match status" value="1"/>
</dbReference>
<protein>
    <submittedName>
        <fullName evidence="1">Uncharacterized protein</fullName>
    </submittedName>
</protein>
<dbReference type="PANTHER" id="PTHR34956">
    <property type="entry name" value="OS05G0397300 PROTEIN"/>
    <property type="match status" value="1"/>
</dbReference>
<evidence type="ECO:0000313" key="1">
    <source>
        <dbReference type="EMBL" id="KAF5751183.1"/>
    </source>
</evidence>
<name>A0A7J7DXY0_TRIWF</name>
<keyword evidence="2" id="KW-1185">Reference proteome</keyword>
<gene>
    <name evidence="1" type="ORF">HS088_TW02G00193</name>
</gene>
<proteinExistence type="predicted"/>
<accession>A0A7J7DXY0</accession>
<dbReference type="OrthoDB" id="1649181at2759"/>
<reference evidence="1 2" key="1">
    <citation type="journal article" date="2020" name="Nat. Commun.">
        <title>Genome of Tripterygium wilfordii and identification of cytochrome P450 involved in triptolide biosynthesis.</title>
        <authorList>
            <person name="Tu L."/>
            <person name="Su P."/>
            <person name="Zhang Z."/>
            <person name="Gao L."/>
            <person name="Wang J."/>
            <person name="Hu T."/>
            <person name="Zhou J."/>
            <person name="Zhang Y."/>
            <person name="Zhao Y."/>
            <person name="Liu Y."/>
            <person name="Song Y."/>
            <person name="Tong Y."/>
            <person name="Lu Y."/>
            <person name="Yang J."/>
            <person name="Xu C."/>
            <person name="Jia M."/>
            <person name="Peters R.J."/>
            <person name="Huang L."/>
            <person name="Gao W."/>
        </authorList>
    </citation>
    <scope>NUCLEOTIDE SEQUENCE [LARGE SCALE GENOMIC DNA]</scope>
    <source>
        <strain evidence="2">cv. XIE 37</strain>
        <tissue evidence="1">Leaf</tissue>
    </source>
</reference>
<dbReference type="InParanoid" id="A0A7J7DXY0"/>
<dbReference type="Proteomes" id="UP000593562">
    <property type="component" value="Unassembled WGS sequence"/>
</dbReference>
<organism evidence="1 2">
    <name type="scientific">Tripterygium wilfordii</name>
    <name type="common">Thunder God vine</name>
    <dbReference type="NCBI Taxonomy" id="458696"/>
    <lineage>
        <taxon>Eukaryota</taxon>
        <taxon>Viridiplantae</taxon>
        <taxon>Streptophyta</taxon>
        <taxon>Embryophyta</taxon>
        <taxon>Tracheophyta</taxon>
        <taxon>Spermatophyta</taxon>
        <taxon>Magnoliopsida</taxon>
        <taxon>eudicotyledons</taxon>
        <taxon>Gunneridae</taxon>
        <taxon>Pentapetalae</taxon>
        <taxon>rosids</taxon>
        <taxon>fabids</taxon>
        <taxon>Celastrales</taxon>
        <taxon>Celastraceae</taxon>
        <taxon>Tripterygium</taxon>
    </lineage>
</organism>
<comment type="caution">
    <text evidence="1">The sequence shown here is derived from an EMBL/GenBank/DDBJ whole genome shotgun (WGS) entry which is preliminary data.</text>
</comment>